<name>A0ABD5SAY5_9EURY</name>
<dbReference type="Proteomes" id="UP001596442">
    <property type="component" value="Unassembled WGS sequence"/>
</dbReference>
<evidence type="ECO:0000313" key="2">
    <source>
        <dbReference type="Proteomes" id="UP001596442"/>
    </source>
</evidence>
<comment type="caution">
    <text evidence="1">The sequence shown here is derived from an EMBL/GenBank/DDBJ whole genome shotgun (WGS) entry which is preliminary data.</text>
</comment>
<organism evidence="1 2">
    <name type="scientific">Halorubrum tibetense</name>
    <dbReference type="NCBI Taxonomy" id="175631"/>
    <lineage>
        <taxon>Archaea</taxon>
        <taxon>Methanobacteriati</taxon>
        <taxon>Methanobacteriota</taxon>
        <taxon>Stenosarchaea group</taxon>
        <taxon>Halobacteria</taxon>
        <taxon>Halobacteriales</taxon>
        <taxon>Haloferacaceae</taxon>
        <taxon>Halorubrum</taxon>
    </lineage>
</organism>
<dbReference type="InterPro" id="IPR043899">
    <property type="entry name" value="DUF5789"/>
</dbReference>
<dbReference type="RefSeq" id="WP_379781815.1">
    <property type="nucleotide sequence ID" value="NZ_JBHSWW010000151.1"/>
</dbReference>
<evidence type="ECO:0008006" key="3">
    <source>
        <dbReference type="Google" id="ProtNLM"/>
    </source>
</evidence>
<reference evidence="1 2" key="1">
    <citation type="journal article" date="2019" name="Int. J. Syst. Evol. Microbiol.">
        <title>The Global Catalogue of Microorganisms (GCM) 10K type strain sequencing project: providing services to taxonomists for standard genome sequencing and annotation.</title>
        <authorList>
            <consortium name="The Broad Institute Genomics Platform"/>
            <consortium name="The Broad Institute Genome Sequencing Center for Infectious Disease"/>
            <person name="Wu L."/>
            <person name="Ma J."/>
        </authorList>
    </citation>
    <scope>NUCLEOTIDE SEQUENCE [LARGE SCALE GENOMIC DNA]</scope>
    <source>
        <strain evidence="1 2">CGMCC 1.3239</strain>
    </source>
</reference>
<evidence type="ECO:0000313" key="1">
    <source>
        <dbReference type="EMBL" id="MFC6753847.1"/>
    </source>
</evidence>
<dbReference type="AlphaFoldDB" id="A0ABD5SAY5"/>
<dbReference type="EMBL" id="JBHSWW010000151">
    <property type="protein sequence ID" value="MFC6753847.1"/>
    <property type="molecule type" value="Genomic_DNA"/>
</dbReference>
<sequence length="85" mass="9212">MTRKVELNRVDTVLSTLEYPITPAEVEHDCGDVTIQLADGEVNLGETVGDSTATRLASVEELRTELLSLLPRRAVGEPFQSDGDA</sequence>
<proteinExistence type="predicted"/>
<keyword evidence="2" id="KW-1185">Reference proteome</keyword>
<protein>
    <recommendedName>
        <fullName evidence="3">DUF2283 domain-containing protein</fullName>
    </recommendedName>
</protein>
<dbReference type="Pfam" id="PF19102">
    <property type="entry name" value="DUF5789"/>
    <property type="match status" value="1"/>
</dbReference>
<gene>
    <name evidence="1" type="ORF">ACFQEU_10285</name>
</gene>
<accession>A0ABD5SAY5</accession>